<evidence type="ECO:0000313" key="4">
    <source>
        <dbReference type="Proteomes" id="UP000012227"/>
    </source>
</evidence>
<accession>N1W857</accession>
<keyword evidence="1 3" id="KW-0808">Transferase</keyword>
<keyword evidence="3" id="KW-0328">Glycosyltransferase</keyword>
<evidence type="ECO:0000313" key="3">
    <source>
        <dbReference type="EMBL" id="EMY69615.1"/>
    </source>
</evidence>
<dbReference type="InterPro" id="IPR001296">
    <property type="entry name" value="Glyco_trans_1"/>
</dbReference>
<dbReference type="EC" id="2.4.-.-" evidence="3"/>
<dbReference type="Gene3D" id="3.40.50.2000">
    <property type="entry name" value="Glycogen Phosphorylase B"/>
    <property type="match status" value="2"/>
</dbReference>
<dbReference type="AlphaFoldDB" id="N1W857"/>
<evidence type="ECO:0000259" key="2">
    <source>
        <dbReference type="Pfam" id="PF00534"/>
    </source>
</evidence>
<name>N1W857_9LEPT</name>
<dbReference type="Pfam" id="PF00534">
    <property type="entry name" value="Glycos_transf_1"/>
    <property type="match status" value="1"/>
</dbReference>
<sequence length="386" mass="44754">MILGIDASNLRQGGGVTHIVEILKEARPQNYGFSKVCIWSNQKTLERITNRDWLEKIYQPVLDQSLIKRQIWQKTTLPRQLKEYNCDILYVPGGSDGSGFQPMVTMCRNMLPFEWKELLRYKLSWMSLKLLLVRISQLRSFRQAYGLIFLTDYARKSLIPIIALENLNEKVIPHGIDDRFFIKPRTSYNIERYTPENPFKILYVSIIDVYKHQVNVVKAVKSLIAKGYPIQLQLVGPAYKPELKRLRRELISGDQKIQYLGAIDYNQLHAIYKDSHLNVFASSCENMPNILLEGMASGLPIACSNFGPMPEILGDAGIYFHPEKVEEIQKSIEILILDLNLRERLSHSSYEKAKQYSWKKTADQTFKFLQSVGNHYYERRILNSNS</sequence>
<organism evidence="3 4">
    <name type="scientific">Leptospira vanthielii serovar Holland str. Waz Holland = ATCC 700522</name>
    <dbReference type="NCBI Taxonomy" id="1218591"/>
    <lineage>
        <taxon>Bacteria</taxon>
        <taxon>Pseudomonadati</taxon>
        <taxon>Spirochaetota</taxon>
        <taxon>Spirochaetia</taxon>
        <taxon>Leptospirales</taxon>
        <taxon>Leptospiraceae</taxon>
        <taxon>Leptospira</taxon>
    </lineage>
</organism>
<comment type="caution">
    <text evidence="3">The sequence shown here is derived from an EMBL/GenBank/DDBJ whole genome shotgun (WGS) entry which is preliminary data.</text>
</comment>
<proteinExistence type="predicted"/>
<dbReference type="Proteomes" id="UP000012227">
    <property type="component" value="Unassembled WGS sequence"/>
</dbReference>
<feature type="domain" description="Glycosyl transferase family 1" evidence="2">
    <location>
        <begin position="195"/>
        <end position="350"/>
    </location>
</feature>
<dbReference type="EMBL" id="AOGY02000051">
    <property type="protein sequence ID" value="EMY69615.1"/>
    <property type="molecule type" value="Genomic_DNA"/>
</dbReference>
<dbReference type="SUPFAM" id="SSF53756">
    <property type="entry name" value="UDP-Glycosyltransferase/glycogen phosphorylase"/>
    <property type="match status" value="1"/>
</dbReference>
<dbReference type="STRING" id="1218591.LEP1GSC199_2190"/>
<reference evidence="3 4" key="1">
    <citation type="submission" date="2013-03" db="EMBL/GenBank/DDBJ databases">
        <authorList>
            <person name="Harkins D.M."/>
            <person name="Durkin A.S."/>
            <person name="Brinkac L.M."/>
            <person name="Haft D.H."/>
            <person name="Selengut J.D."/>
            <person name="Sanka R."/>
            <person name="DePew J."/>
            <person name="Purushe J."/>
            <person name="Galloway R.L."/>
            <person name="Vinetz J.M."/>
            <person name="Sutton G.G."/>
            <person name="Nierman W.C."/>
            <person name="Fouts D.E."/>
        </authorList>
    </citation>
    <scope>NUCLEOTIDE SEQUENCE [LARGE SCALE GENOMIC DNA]</scope>
    <source>
        <strain evidence="3 4">Waz Holland</strain>
    </source>
</reference>
<dbReference type="PANTHER" id="PTHR46401:SF2">
    <property type="entry name" value="GLYCOSYLTRANSFERASE WBBK-RELATED"/>
    <property type="match status" value="1"/>
</dbReference>
<dbReference type="CDD" id="cd03809">
    <property type="entry name" value="GT4_MtfB-like"/>
    <property type="match status" value="1"/>
</dbReference>
<dbReference type="GO" id="GO:0016757">
    <property type="term" value="F:glycosyltransferase activity"/>
    <property type="evidence" value="ECO:0007669"/>
    <property type="project" value="UniProtKB-KW"/>
</dbReference>
<dbReference type="RefSeq" id="WP_002982912.1">
    <property type="nucleotide sequence ID" value="NZ_AOGY02000051.1"/>
</dbReference>
<protein>
    <submittedName>
        <fullName evidence="3">Glycosyltransferase, group 1 family protein</fullName>
        <ecNumber evidence="3">2.4.-.-</ecNumber>
    </submittedName>
</protein>
<dbReference type="GO" id="GO:0009103">
    <property type="term" value="P:lipopolysaccharide biosynthetic process"/>
    <property type="evidence" value="ECO:0007669"/>
    <property type="project" value="TreeGrafter"/>
</dbReference>
<gene>
    <name evidence="3" type="ORF">LEP1GSC199_2190</name>
</gene>
<evidence type="ECO:0000256" key="1">
    <source>
        <dbReference type="ARBA" id="ARBA00022679"/>
    </source>
</evidence>
<dbReference type="PANTHER" id="PTHR46401">
    <property type="entry name" value="GLYCOSYLTRANSFERASE WBBK-RELATED"/>
    <property type="match status" value="1"/>
</dbReference>